<dbReference type="SUPFAM" id="SSF46785">
    <property type="entry name" value="Winged helix' DNA-binding domain"/>
    <property type="match status" value="1"/>
</dbReference>
<gene>
    <name evidence="3" type="ORF">GCM10008986_27400</name>
</gene>
<dbReference type="InterPro" id="IPR011991">
    <property type="entry name" value="ArsR-like_HTH"/>
</dbReference>
<dbReference type="SMART" id="SM00418">
    <property type="entry name" value="HTH_ARSR"/>
    <property type="match status" value="1"/>
</dbReference>
<protein>
    <submittedName>
        <fullName evidence="3">ArsR family transcriptional regulator</fullName>
    </submittedName>
</protein>
<keyword evidence="1" id="KW-0238">DNA-binding</keyword>
<dbReference type="InterPro" id="IPR001845">
    <property type="entry name" value="HTH_ArsR_DNA-bd_dom"/>
</dbReference>
<dbReference type="CDD" id="cd00090">
    <property type="entry name" value="HTH_ARSR"/>
    <property type="match status" value="1"/>
</dbReference>
<dbReference type="InterPro" id="IPR036390">
    <property type="entry name" value="WH_DNA-bd_sf"/>
</dbReference>
<dbReference type="PANTHER" id="PTHR38600:SF2">
    <property type="entry name" value="SLL0088 PROTEIN"/>
    <property type="match status" value="1"/>
</dbReference>
<evidence type="ECO:0000313" key="3">
    <source>
        <dbReference type="EMBL" id="GAA0498760.1"/>
    </source>
</evidence>
<name>A0ABN1BIY2_9BACI</name>
<dbReference type="Gene3D" id="1.10.10.10">
    <property type="entry name" value="Winged helix-like DNA-binding domain superfamily/Winged helix DNA-binding domain"/>
    <property type="match status" value="1"/>
</dbReference>
<evidence type="ECO:0000256" key="1">
    <source>
        <dbReference type="ARBA" id="ARBA00023125"/>
    </source>
</evidence>
<sequence>MEQFKIINEYEQLKILGDPFRSKLIMRLIEKPYTGQQLSEIFDLSRARVHYHLRELEKNGFIKIIKKEEKNGIIQKFYQSVAKGFVLSNELLPHSKEISDATRQIMFETLDRTKTRILAAPDDAFKNETGETNPANWKFMSTQWELKTTEEKFKKWAKKYREIMYELDEMSKEDENNPDAKPYYFLSMAFQLEEGFFKQSGHQQEQDEDEK</sequence>
<evidence type="ECO:0000259" key="2">
    <source>
        <dbReference type="SMART" id="SM00418"/>
    </source>
</evidence>
<comment type="caution">
    <text evidence="3">The sequence shown here is derived from an EMBL/GenBank/DDBJ whole genome shotgun (WGS) entry which is preliminary data.</text>
</comment>
<dbReference type="Proteomes" id="UP001500880">
    <property type="component" value="Unassembled WGS sequence"/>
</dbReference>
<keyword evidence="4" id="KW-1185">Reference proteome</keyword>
<dbReference type="RefSeq" id="WP_343842178.1">
    <property type="nucleotide sequence ID" value="NZ_BAAADO010000005.1"/>
</dbReference>
<accession>A0ABN1BIY2</accession>
<dbReference type="InterPro" id="IPR036388">
    <property type="entry name" value="WH-like_DNA-bd_sf"/>
</dbReference>
<evidence type="ECO:0000313" key="4">
    <source>
        <dbReference type="Proteomes" id="UP001500880"/>
    </source>
</evidence>
<reference evidence="3 4" key="1">
    <citation type="journal article" date="2019" name="Int. J. Syst. Evol. Microbiol.">
        <title>The Global Catalogue of Microorganisms (GCM) 10K type strain sequencing project: providing services to taxonomists for standard genome sequencing and annotation.</title>
        <authorList>
            <consortium name="The Broad Institute Genomics Platform"/>
            <consortium name="The Broad Institute Genome Sequencing Center for Infectious Disease"/>
            <person name="Wu L."/>
            <person name="Ma J."/>
        </authorList>
    </citation>
    <scope>NUCLEOTIDE SEQUENCE [LARGE SCALE GENOMIC DNA]</scope>
    <source>
        <strain evidence="3 4">JCM 12389</strain>
    </source>
</reference>
<dbReference type="PANTHER" id="PTHR38600">
    <property type="entry name" value="TRANSCRIPTIONAL REGULATORY PROTEIN"/>
    <property type="match status" value="1"/>
</dbReference>
<feature type="domain" description="HTH arsR-type" evidence="2">
    <location>
        <begin position="11"/>
        <end position="83"/>
    </location>
</feature>
<dbReference type="Pfam" id="PF01022">
    <property type="entry name" value="HTH_5"/>
    <property type="match status" value="1"/>
</dbReference>
<organism evidence="3 4">
    <name type="scientific">Salinibacillus aidingensis</name>
    <dbReference type="NCBI Taxonomy" id="237684"/>
    <lineage>
        <taxon>Bacteria</taxon>
        <taxon>Bacillati</taxon>
        <taxon>Bacillota</taxon>
        <taxon>Bacilli</taxon>
        <taxon>Bacillales</taxon>
        <taxon>Bacillaceae</taxon>
        <taxon>Salinibacillus</taxon>
    </lineage>
</organism>
<proteinExistence type="predicted"/>
<dbReference type="EMBL" id="BAAADO010000005">
    <property type="protein sequence ID" value="GAA0498760.1"/>
    <property type="molecule type" value="Genomic_DNA"/>
</dbReference>